<gene>
    <name evidence="2" type="ORF">SAMN06273572_106116</name>
</gene>
<name>A0A2C9CV23_9RHOB</name>
<keyword evidence="3" id="KW-1185">Reference proteome</keyword>
<accession>A0A2C9CV23</accession>
<dbReference type="AlphaFoldDB" id="A0A2C9CV23"/>
<reference evidence="3" key="1">
    <citation type="submission" date="2017-09" db="EMBL/GenBank/DDBJ databases">
        <authorList>
            <person name="Varghese N."/>
            <person name="Submissions S."/>
        </authorList>
    </citation>
    <scope>NUCLEOTIDE SEQUENCE [LARGE SCALE GENOMIC DNA]</scope>
    <source>
        <strain evidence="3">C7</strain>
    </source>
</reference>
<dbReference type="Proteomes" id="UP000220034">
    <property type="component" value="Unassembled WGS sequence"/>
</dbReference>
<dbReference type="RefSeq" id="WP_145996749.1">
    <property type="nucleotide sequence ID" value="NZ_OCTN01000006.1"/>
</dbReference>
<dbReference type="EMBL" id="OCTN01000006">
    <property type="protein sequence ID" value="SOH94965.1"/>
    <property type="molecule type" value="Genomic_DNA"/>
</dbReference>
<sequence>MVEHSRSAARFDTAPMAGHHPKIAQPVFECKYLRAINGRLGLIPGCTMTSASHANGRMLSAAVSKKNEAWLPANGLFNRDPSAQTEQEAGAAGEWS</sequence>
<evidence type="ECO:0000313" key="2">
    <source>
        <dbReference type="EMBL" id="SOH94965.1"/>
    </source>
</evidence>
<dbReference type="OrthoDB" id="9774608at2"/>
<organism evidence="2 3">
    <name type="scientific">Pontivivens marinum</name>
    <dbReference type="NCBI Taxonomy" id="1690039"/>
    <lineage>
        <taxon>Bacteria</taxon>
        <taxon>Pseudomonadati</taxon>
        <taxon>Pseudomonadota</taxon>
        <taxon>Alphaproteobacteria</taxon>
        <taxon>Rhodobacterales</taxon>
        <taxon>Paracoccaceae</taxon>
        <taxon>Pontivivens</taxon>
    </lineage>
</organism>
<feature type="compositionally biased region" description="Low complexity" evidence="1">
    <location>
        <begin position="83"/>
        <end position="96"/>
    </location>
</feature>
<protein>
    <submittedName>
        <fullName evidence="2">Uncharacterized protein</fullName>
    </submittedName>
</protein>
<feature type="region of interest" description="Disordered" evidence="1">
    <location>
        <begin position="74"/>
        <end position="96"/>
    </location>
</feature>
<proteinExistence type="predicted"/>
<evidence type="ECO:0000256" key="1">
    <source>
        <dbReference type="SAM" id="MobiDB-lite"/>
    </source>
</evidence>
<evidence type="ECO:0000313" key="3">
    <source>
        <dbReference type="Proteomes" id="UP000220034"/>
    </source>
</evidence>